<gene>
    <name evidence="3" type="ordered locus">Nther_2382</name>
</gene>
<dbReference type="Pfam" id="PF01370">
    <property type="entry name" value="Epimerase"/>
    <property type="match status" value="1"/>
</dbReference>
<name>B2A0R7_NATTJ</name>
<evidence type="ECO:0000259" key="2">
    <source>
        <dbReference type="Pfam" id="PF01370"/>
    </source>
</evidence>
<dbReference type="PANTHER" id="PTHR43000">
    <property type="entry name" value="DTDP-D-GLUCOSE 4,6-DEHYDRATASE-RELATED"/>
    <property type="match status" value="1"/>
</dbReference>
<dbReference type="EMBL" id="CP001034">
    <property type="protein sequence ID" value="ACB85947.1"/>
    <property type="molecule type" value="Genomic_DNA"/>
</dbReference>
<dbReference type="SUPFAM" id="SSF51735">
    <property type="entry name" value="NAD(P)-binding Rossmann-fold domains"/>
    <property type="match status" value="1"/>
</dbReference>
<dbReference type="Gene3D" id="3.90.25.10">
    <property type="entry name" value="UDP-galactose 4-epimerase, domain 1"/>
    <property type="match status" value="1"/>
</dbReference>
<dbReference type="eggNOG" id="COG1087">
    <property type="taxonomic scope" value="Bacteria"/>
</dbReference>
<sequence length="314" mass="34562">MSRENKKNNNSQETVLITGGAGFIGSYVAGLLIDQGYRVVIVDDLSTGQTGNIPESAAFYSLCITEDLSSIFLKEKPHYVIHMAAQVSVSKSLEDPEEDAKINLMGGLNLLQEASNNGVEKFVYASTAAVYGDPSELPLKEEHEKKPLSPYGINKLAFEQYLESYRVNLGMDYTVLRYANVYGPRQVPGADGGVVAVFMDRIKKGLPLIIHGDGSQTRDFVYVEDAARANLLALERGSGQVFNVGYGEETSISELVDSLARILGRELPYEYTNRRPGDIYRSVFNSEKARTNLGFQAQHSLESGLIKTVKEEDV</sequence>
<dbReference type="InParanoid" id="B2A0R7"/>
<evidence type="ECO:0000256" key="1">
    <source>
        <dbReference type="ARBA" id="ARBA00007637"/>
    </source>
</evidence>
<dbReference type="STRING" id="457570.Nther_2382"/>
<dbReference type="RefSeq" id="WP_012448796.1">
    <property type="nucleotide sequence ID" value="NC_010718.1"/>
</dbReference>
<dbReference type="Proteomes" id="UP000001683">
    <property type="component" value="Chromosome"/>
</dbReference>
<accession>B2A0R7</accession>
<reference evidence="3 4" key="1">
    <citation type="submission" date="2008-04" db="EMBL/GenBank/DDBJ databases">
        <title>Complete sequence of chromosome of Natranaerobius thermophilus JW/NM-WN-LF.</title>
        <authorList>
            <consortium name="US DOE Joint Genome Institute"/>
            <person name="Copeland A."/>
            <person name="Lucas S."/>
            <person name="Lapidus A."/>
            <person name="Glavina del Rio T."/>
            <person name="Dalin E."/>
            <person name="Tice H."/>
            <person name="Bruce D."/>
            <person name="Goodwin L."/>
            <person name="Pitluck S."/>
            <person name="Chertkov O."/>
            <person name="Brettin T."/>
            <person name="Detter J.C."/>
            <person name="Han C."/>
            <person name="Kuske C.R."/>
            <person name="Schmutz J."/>
            <person name="Larimer F."/>
            <person name="Land M."/>
            <person name="Hauser L."/>
            <person name="Kyrpides N."/>
            <person name="Lykidis A."/>
            <person name="Mesbah N.M."/>
            <person name="Wiegel J."/>
        </authorList>
    </citation>
    <scope>NUCLEOTIDE SEQUENCE [LARGE SCALE GENOMIC DNA]</scope>
    <source>
        <strain evidence="4">ATCC BAA-1301 / DSM 18059 / JW/NM-WN-LF</strain>
    </source>
</reference>
<reference evidence="3 4" key="2">
    <citation type="journal article" date="2011" name="J. Bacteriol.">
        <title>Complete genome sequence of the anaerobic, halophilic alkalithermophile Natranaerobius thermophilus JW/NM-WN-LF.</title>
        <authorList>
            <person name="Zhao B."/>
            <person name="Mesbah N.M."/>
            <person name="Dalin E."/>
            <person name="Goodwin L."/>
            <person name="Nolan M."/>
            <person name="Pitluck S."/>
            <person name="Chertkov O."/>
            <person name="Brettin T.S."/>
            <person name="Han J."/>
            <person name="Larimer F.W."/>
            <person name="Land M.L."/>
            <person name="Hauser L."/>
            <person name="Kyrpides N."/>
            <person name="Wiegel J."/>
        </authorList>
    </citation>
    <scope>NUCLEOTIDE SEQUENCE [LARGE SCALE GENOMIC DNA]</scope>
    <source>
        <strain evidence="4">ATCC BAA-1301 / DSM 18059 / JW/NM-WN-LF</strain>
    </source>
</reference>
<dbReference type="InterPro" id="IPR036291">
    <property type="entry name" value="NAD(P)-bd_dom_sf"/>
</dbReference>
<protein>
    <submittedName>
        <fullName evidence="3">NAD-dependent epimerase/dehydratase</fullName>
    </submittedName>
</protein>
<evidence type="ECO:0000313" key="4">
    <source>
        <dbReference type="Proteomes" id="UP000001683"/>
    </source>
</evidence>
<comment type="similarity">
    <text evidence="1">Belongs to the NAD(P)-dependent epimerase/dehydratase family.</text>
</comment>
<organism evidence="3 4">
    <name type="scientific">Natranaerobius thermophilus (strain ATCC BAA-1301 / DSM 18059 / JW/NM-WN-LF)</name>
    <dbReference type="NCBI Taxonomy" id="457570"/>
    <lineage>
        <taxon>Bacteria</taxon>
        <taxon>Bacillati</taxon>
        <taxon>Bacillota</taxon>
        <taxon>Clostridia</taxon>
        <taxon>Natranaerobiales</taxon>
        <taxon>Natranaerobiaceae</taxon>
        <taxon>Natranaerobius</taxon>
    </lineage>
</organism>
<dbReference type="AlphaFoldDB" id="B2A0R7"/>
<proteinExistence type="inferred from homology"/>
<dbReference type="Gene3D" id="3.40.50.720">
    <property type="entry name" value="NAD(P)-binding Rossmann-like Domain"/>
    <property type="match status" value="1"/>
</dbReference>
<dbReference type="OrthoDB" id="244102at2"/>
<dbReference type="HOGENOM" id="CLU_007383_1_7_9"/>
<feature type="domain" description="NAD-dependent epimerase/dehydratase" evidence="2">
    <location>
        <begin position="15"/>
        <end position="245"/>
    </location>
</feature>
<dbReference type="KEGG" id="nth:Nther_2382"/>
<dbReference type="InterPro" id="IPR001509">
    <property type="entry name" value="Epimerase_deHydtase"/>
</dbReference>
<evidence type="ECO:0000313" key="3">
    <source>
        <dbReference type="EMBL" id="ACB85947.1"/>
    </source>
</evidence>
<keyword evidence="4" id="KW-1185">Reference proteome</keyword>